<evidence type="ECO:0000313" key="2">
    <source>
        <dbReference type="EMBL" id="AEB96489.1"/>
    </source>
</evidence>
<protein>
    <submittedName>
        <fullName evidence="2">Hypothetical secreted protein</fullName>
    </submittedName>
</protein>
<sequence>MLLSSIVVLFGLCGTISANAIDPKIDIKAKLVDELKKMGVTMDKYCDFQLDEGTFNTSVTIAKGNAKQHVQQLMQEIEPRRKNIDGQVKALLEQANSEVKVESLVAGLVDFAKTVLVNELQILRNFALWIAADKAKVLSNTKCGAKEHGEQINNDMILGCGTGELELDANKICRSMVQFQVGLNHINKCQADHKSCDETKRTTTTTAITDGLDEFETVYSETPEGLQSEEENHALCLLLALSLTAADKTNGAHSLASCILDDLNQTSA</sequence>
<dbReference type="AlphaFoldDB" id="F5GTU1"/>
<feature type="signal peptide" evidence="1">
    <location>
        <begin position="1"/>
        <end position="18"/>
    </location>
</feature>
<name>F5GTU1_SIMGU</name>
<feature type="chain" id="PRO_5003327430" evidence="1">
    <location>
        <begin position="19"/>
        <end position="268"/>
    </location>
</feature>
<evidence type="ECO:0000256" key="1">
    <source>
        <dbReference type="SAM" id="SignalP"/>
    </source>
</evidence>
<reference evidence="2" key="1">
    <citation type="journal article" date="2011" name="BMC Genomics">
        <title>An insight into the sialome of Simulium guianense (DIPTERA:SIMulIIDAE), the main vector of River Blindness Disease in Brazil.</title>
        <authorList>
            <person name="Chagas A.C."/>
            <person name="Calvo E."/>
            <person name="Pimenta P.F."/>
            <person name="Ribeiro J.M."/>
        </authorList>
    </citation>
    <scope>NUCLEOTIDE SEQUENCE</scope>
    <source>
        <tissue evidence="2">Salivary gland</tissue>
    </source>
</reference>
<proteinExistence type="evidence at transcript level"/>
<accession>F5GTU1</accession>
<keyword evidence="1" id="KW-0732">Signal</keyword>
<dbReference type="EMBL" id="JI626254">
    <property type="protein sequence ID" value="AEB96489.1"/>
    <property type="molecule type" value="mRNA"/>
</dbReference>
<organism evidence="2">
    <name type="scientific">Simulium guianense</name>
    <name type="common">Black fly</name>
    <dbReference type="NCBI Taxonomy" id="445764"/>
    <lineage>
        <taxon>Eukaryota</taxon>
        <taxon>Metazoa</taxon>
        <taxon>Ecdysozoa</taxon>
        <taxon>Arthropoda</taxon>
        <taxon>Hexapoda</taxon>
        <taxon>Insecta</taxon>
        <taxon>Pterygota</taxon>
        <taxon>Neoptera</taxon>
        <taxon>Endopterygota</taxon>
        <taxon>Diptera</taxon>
        <taxon>Nematocera</taxon>
        <taxon>Chironomoidea</taxon>
        <taxon>Simuliidae</taxon>
        <taxon>Simulium</taxon>
    </lineage>
</organism>